<dbReference type="SUPFAM" id="SSF46689">
    <property type="entry name" value="Homeodomain-like"/>
    <property type="match status" value="1"/>
</dbReference>
<keyword evidence="4" id="KW-0472">Membrane</keyword>
<dbReference type="SUPFAM" id="SSF101898">
    <property type="entry name" value="NHL repeat"/>
    <property type="match status" value="1"/>
</dbReference>
<dbReference type="Proteomes" id="UP000036847">
    <property type="component" value="Chromosome"/>
</dbReference>
<accession>A0A0I9RZR7</accession>
<dbReference type="Pfam" id="PF07495">
    <property type="entry name" value="Y_Y_Y"/>
    <property type="match status" value="1"/>
</dbReference>
<keyword evidence="4" id="KW-0812">Transmembrane</keyword>
<dbReference type="PROSITE" id="PS00041">
    <property type="entry name" value="HTH_ARAC_FAMILY_1"/>
    <property type="match status" value="1"/>
</dbReference>
<dbReference type="Gene3D" id="2.60.40.10">
    <property type="entry name" value="Immunoglobulins"/>
    <property type="match status" value="1"/>
</dbReference>
<evidence type="ECO:0000256" key="2">
    <source>
        <dbReference type="ARBA" id="ARBA00023125"/>
    </source>
</evidence>
<dbReference type="EMBL" id="JMZZ02000103">
    <property type="protein sequence ID" value="KFX75313.1"/>
    <property type="molecule type" value="Genomic_DNA"/>
</dbReference>
<reference evidence="6" key="1">
    <citation type="book" date="2014" name="THE 24TH EUROPEAN CONGRESS OF CLINICAL MICROBIOLOGY AND INFECTIOUS DISEASES" publisher="ECCMID 2014" city="Barcelona, Spain">
        <title>Identification of resistance genes in three multidrug-resistant Bacteroides fragilis isolates by whole genome sequencing.</title>
        <editorList>
            <person name="Unknown"/>
            <person name="A."/>
        </editorList>
        <authorList>
            <person name="Sydenham T.V."/>
            <person name="Hasman H."/>
            <person name="Wang M."/>
            <person name="Soki J."/>
            <person name="Nagy E."/>
            <person name="Justesen U.S."/>
        </authorList>
    </citation>
    <scope>NUCLEOTIDE SEQUENCE</scope>
    <source>
        <strain evidence="6">DCMOUH0018B</strain>
        <strain evidence="7">DCMSKEJBY0001B</strain>
    </source>
</reference>
<dbReference type="Pfam" id="PF12833">
    <property type="entry name" value="HTH_18"/>
    <property type="match status" value="1"/>
</dbReference>
<evidence type="ECO:0000313" key="8">
    <source>
        <dbReference type="Proteomes" id="UP000036847"/>
    </source>
</evidence>
<evidence type="ECO:0000256" key="1">
    <source>
        <dbReference type="ARBA" id="ARBA00023015"/>
    </source>
</evidence>
<feature type="domain" description="HTH araC/xylS-type" evidence="5">
    <location>
        <begin position="868"/>
        <end position="967"/>
    </location>
</feature>
<name>A0A0I9RZR7_BACFG</name>
<dbReference type="SUPFAM" id="SSF50998">
    <property type="entry name" value="Quinoprotein alcohol dehydrogenase-like"/>
    <property type="match status" value="1"/>
</dbReference>
<keyword evidence="6" id="KW-0808">Transferase</keyword>
<dbReference type="Pfam" id="PF07494">
    <property type="entry name" value="Reg_prop"/>
    <property type="match status" value="2"/>
</dbReference>
<proteinExistence type="predicted"/>
<dbReference type="PANTHER" id="PTHR43280:SF2">
    <property type="entry name" value="HTH-TYPE TRANSCRIPTIONAL REGULATOR EXSA"/>
    <property type="match status" value="1"/>
</dbReference>
<dbReference type="RefSeq" id="WP_005807591.1">
    <property type="nucleotide sequence ID" value="NZ_CP036542.1"/>
</dbReference>
<dbReference type="GO" id="GO:0043565">
    <property type="term" value="F:sequence-specific DNA binding"/>
    <property type="evidence" value="ECO:0007669"/>
    <property type="project" value="InterPro"/>
</dbReference>
<dbReference type="InterPro" id="IPR009057">
    <property type="entry name" value="Homeodomain-like_sf"/>
</dbReference>
<reference evidence="7 8" key="3">
    <citation type="submission" date="2019-03" db="EMBL/GenBank/DDBJ databases">
        <title>Complete genome assembly of MDR B. fragilis.</title>
        <authorList>
            <person name="Sydenham T.V."/>
            <person name="Hasman H."/>
            <person name="Justesen U.S."/>
        </authorList>
    </citation>
    <scope>NUCLEOTIDE SEQUENCE [LARGE SCALE GENOMIC DNA]</scope>
    <source>
        <strain evidence="7 8">DCMSKEJBY0001B</strain>
    </source>
</reference>
<dbReference type="PANTHER" id="PTHR43280">
    <property type="entry name" value="ARAC-FAMILY TRANSCRIPTIONAL REGULATOR"/>
    <property type="match status" value="1"/>
</dbReference>
<dbReference type="Gene3D" id="1.10.10.60">
    <property type="entry name" value="Homeodomain-like"/>
    <property type="match status" value="1"/>
</dbReference>
<evidence type="ECO:0000256" key="4">
    <source>
        <dbReference type="SAM" id="Phobius"/>
    </source>
</evidence>
<keyword evidence="1" id="KW-0805">Transcription regulation</keyword>
<evidence type="ECO:0000259" key="5">
    <source>
        <dbReference type="PROSITE" id="PS01124"/>
    </source>
</evidence>
<keyword evidence="2" id="KW-0238">DNA-binding</keyword>
<dbReference type="InterPro" id="IPR011110">
    <property type="entry name" value="Reg_prop"/>
</dbReference>
<dbReference type="OrthoDB" id="717811at2"/>
<dbReference type="InterPro" id="IPR018062">
    <property type="entry name" value="HTH_AraC-typ_CS"/>
</dbReference>
<dbReference type="InterPro" id="IPR018060">
    <property type="entry name" value="HTH_AraC"/>
</dbReference>
<dbReference type="PRINTS" id="PR00032">
    <property type="entry name" value="HTHARAC"/>
</dbReference>
<dbReference type="GO" id="GO:0016301">
    <property type="term" value="F:kinase activity"/>
    <property type="evidence" value="ECO:0007669"/>
    <property type="project" value="UniProtKB-KW"/>
</dbReference>
<feature type="transmembrane region" description="Helical" evidence="4">
    <location>
        <begin position="759"/>
        <end position="781"/>
    </location>
</feature>
<dbReference type="PROSITE" id="PS01124">
    <property type="entry name" value="HTH_ARAC_FAMILY_2"/>
    <property type="match status" value="1"/>
</dbReference>
<keyword evidence="4" id="KW-1133">Transmembrane helix</keyword>
<reference evidence="6" key="2">
    <citation type="submission" date="2014-07" db="EMBL/GenBank/DDBJ databases">
        <title>Genetics and epidemiology of antimicrobial resistance in B. fragilis group.</title>
        <authorList>
            <person name="Sydenham T.V."/>
            <person name="Hasman H."/>
            <person name="Kemp M."/>
            <person name="Justesen U.S."/>
        </authorList>
    </citation>
    <scope>NUCLEOTIDE SEQUENCE [LARGE SCALE GENOMIC DNA]</scope>
    <source>
        <strain evidence="6">DCMOUH0018B</strain>
    </source>
</reference>
<dbReference type="GO" id="GO:0003700">
    <property type="term" value="F:DNA-binding transcription factor activity"/>
    <property type="evidence" value="ECO:0007669"/>
    <property type="project" value="InterPro"/>
</dbReference>
<dbReference type="InterPro" id="IPR020449">
    <property type="entry name" value="Tscrpt_reg_AraC-type_HTH"/>
</dbReference>
<evidence type="ECO:0000256" key="3">
    <source>
        <dbReference type="ARBA" id="ARBA00023163"/>
    </source>
</evidence>
<evidence type="ECO:0000313" key="7">
    <source>
        <dbReference type="EMBL" id="QCQ46932.1"/>
    </source>
</evidence>
<organism evidence="6">
    <name type="scientific">Bacteroides fragilis</name>
    <dbReference type="NCBI Taxonomy" id="817"/>
    <lineage>
        <taxon>Bacteria</taxon>
        <taxon>Pseudomonadati</taxon>
        <taxon>Bacteroidota</taxon>
        <taxon>Bacteroidia</taxon>
        <taxon>Bacteroidales</taxon>
        <taxon>Bacteroidaceae</taxon>
        <taxon>Bacteroides</taxon>
    </lineage>
</organism>
<keyword evidence="3" id="KW-0804">Transcription</keyword>
<dbReference type="SMART" id="SM00342">
    <property type="entry name" value="HTH_ARAC"/>
    <property type="match status" value="1"/>
</dbReference>
<dbReference type="InterPro" id="IPR015943">
    <property type="entry name" value="WD40/YVTN_repeat-like_dom_sf"/>
</dbReference>
<dbReference type="InterPro" id="IPR011047">
    <property type="entry name" value="Quinoprotein_ADH-like_sf"/>
</dbReference>
<keyword evidence="6" id="KW-0418">Kinase</keyword>
<protein>
    <submittedName>
        <fullName evidence="7">Helix-turn-helix domain-containing protein</fullName>
    </submittedName>
    <submittedName>
        <fullName evidence="6">Histidine kinase</fullName>
    </submittedName>
</protein>
<dbReference type="Gene3D" id="2.130.10.10">
    <property type="entry name" value="YVTN repeat-like/Quinoprotein amine dehydrogenase"/>
    <property type="match status" value="2"/>
</dbReference>
<dbReference type="PATRIC" id="fig|817.51.peg.1113"/>
<dbReference type="SUPFAM" id="SSF63829">
    <property type="entry name" value="Calcium-dependent phosphotriesterase"/>
    <property type="match status" value="1"/>
</dbReference>
<dbReference type="AlphaFoldDB" id="A0A0I9RZR7"/>
<dbReference type="EMBL" id="CP036546">
    <property type="protein sequence ID" value="QCQ46932.1"/>
    <property type="molecule type" value="Genomic_DNA"/>
</dbReference>
<dbReference type="InterPro" id="IPR011123">
    <property type="entry name" value="Y_Y_Y"/>
</dbReference>
<evidence type="ECO:0000313" key="6">
    <source>
        <dbReference type="EMBL" id="KFX75313.1"/>
    </source>
</evidence>
<dbReference type="InterPro" id="IPR013783">
    <property type="entry name" value="Ig-like_fold"/>
</dbReference>
<gene>
    <name evidence="7" type="ORF">EC80_019915</name>
    <name evidence="6" type="ORF">EE52_0207630</name>
</gene>
<sequence>MKNNPYTGLLCWLTILLAVCCLPLKAGHYYYKQISLKEGLPSTVRCVYTEPKGFVWIGTNAGLGRFDGEKLKKYIHRKEDAHSLPHNYIHQIIEDNQHNIWVLTDDGIAQYRRQSDDFTTPQDEQGHSILAYSACLTEQGVIFGGRNRIYRYDYENRSVKLLLDFSSDPYFAISAISRWDEETLLCCSRWQGLRLINLRSGERRLPPFDCGKEIMALLIDSHNRIWVAPYNEGLRCFSPEGRLLASYTTANSRLSNNVVLSIAERDSHIWVGTDGGGINIIRPDNHQISVLEHIPGDNYSLPVNSILSLYNDTYNNMWAGSIRKGLINIREVSMKTYTDVFPGSSKGLSDPAVLSLYQDESDGRIWIGTDGGGINSLDPDTEEFRHDRSTWGDKVVSIAGFTRETLLLSVFSKGLFVYNKANGEQQLLTIDHPRLKQYLYYSGMAVNVYQDEPGSVLLLAGHIYRYDTGSQKIRVVNEEEGMEIAGSMNAIAHNERFTYLNDSRTLYELDRTNNCLKRLFSCTGDTLLYSVSMDEKGDFWIGSNTGLGQYTPSTNRYHPLPTSLFGEVSSVICDHRGKVWIGADHMLFAWMLQSRKFILFGESDGVIPNEYLAKPRLVSGKGEVYMGGANGLLCIDNRFSTAPSDFPEVELTDVYINGEPAIKQITGQPEKLTLPQDSRTITLRIMSHEQDIFRKKRYRYQIEGLNDEPIESYDPELIIRSLPAGKYRILAACSTKNGDWTPFRPILSLTILPPWYRSGWFIICVLLIASGVIAAVILTILRRRQNRLKWELKERELQEYEEKIRFLVNVSNELLPSFTETGERELQIVELIRNRLRNGEKSKTDTDIKNIPKEEKSELSQPDETFLRKLNRLITDHLDSPELDVTFLCTEMGLSRASLYNKLKAMTNMGANDYINKFRMEKAIQLISTTDLTFTEIAEKIGFTTSRYFSTSFKQYTGETPTQYKEKIRKKQ</sequence>
<dbReference type="FunFam" id="2.130.10.10:FF:000891">
    <property type="entry name" value="Two-component system sensor histidine kinase/response regulator, hybrid (One-component system)"/>
    <property type="match status" value="1"/>
</dbReference>